<keyword evidence="1" id="KW-1133">Transmembrane helix</keyword>
<dbReference type="Proteomes" id="UP000298264">
    <property type="component" value="Unassembled WGS sequence"/>
</dbReference>
<keyword evidence="3" id="KW-1185">Reference proteome</keyword>
<evidence type="ECO:0000256" key="1">
    <source>
        <dbReference type="SAM" id="Phobius"/>
    </source>
</evidence>
<reference evidence="2" key="1">
    <citation type="journal article" date="2019" name="PLoS Negl. Trop. Dis.">
        <title>Revisiting the worldwide diversity of Leptospira species in the environment.</title>
        <authorList>
            <person name="Vincent A.T."/>
            <person name="Schiettekatte O."/>
            <person name="Bourhy P."/>
            <person name="Veyrier F.J."/>
            <person name="Picardeau M."/>
        </authorList>
    </citation>
    <scope>NUCLEOTIDE SEQUENCE [LARGE SCALE GENOMIC DNA]</scope>
    <source>
        <strain evidence="2">201400974</strain>
    </source>
</reference>
<evidence type="ECO:0000313" key="2">
    <source>
        <dbReference type="EMBL" id="TGN11625.1"/>
    </source>
</evidence>
<sequence length="272" mass="30611">MPILILKKYIQVILFFVLTVVCLFFRGILFSDDPEPSLEPSFSIRGNRVYFSENSEFLKNTRTDIAVSAEKSKQVLKAIGQIVLVLEKSGALIGEKINLLHLDPDRSKKYDLDHVKGVPGNAFGLVEMDSELIKEIRKGQPLILSLYGLRKDVATATVYKIFSKGNGRQSSVIIFKIENGKGWYPGANCEITFPNILSVFTYIPSRAVIHHELRDYVFIEENQGIYQSRNIHVLEETPSHFKVSGVFPGERILTGGAILLKPVLREIESEAK</sequence>
<keyword evidence="1" id="KW-0812">Transmembrane</keyword>
<dbReference type="OrthoDB" id="9806939at2"/>
<dbReference type="AlphaFoldDB" id="A0A4R9LSQ5"/>
<dbReference type="EMBL" id="RQHV01000038">
    <property type="protein sequence ID" value="TGN11625.1"/>
    <property type="molecule type" value="Genomic_DNA"/>
</dbReference>
<dbReference type="Gene3D" id="2.40.420.20">
    <property type="match status" value="1"/>
</dbReference>
<feature type="transmembrane region" description="Helical" evidence="1">
    <location>
        <begin position="12"/>
        <end position="30"/>
    </location>
</feature>
<accession>A0A4R9LSQ5</accession>
<proteinExistence type="predicted"/>
<name>A0A4R9LSQ5_9LEPT</name>
<protein>
    <submittedName>
        <fullName evidence="2">Uncharacterized protein</fullName>
    </submittedName>
</protein>
<keyword evidence="1" id="KW-0472">Membrane</keyword>
<comment type="caution">
    <text evidence="2">The sequence shown here is derived from an EMBL/GenBank/DDBJ whole genome shotgun (WGS) entry which is preliminary data.</text>
</comment>
<dbReference type="RefSeq" id="WP_135763478.1">
    <property type="nucleotide sequence ID" value="NZ_RQHV01000038.1"/>
</dbReference>
<evidence type="ECO:0000313" key="3">
    <source>
        <dbReference type="Proteomes" id="UP000298264"/>
    </source>
</evidence>
<organism evidence="2 3">
    <name type="scientific">Leptospira ilyithenensis</name>
    <dbReference type="NCBI Taxonomy" id="2484901"/>
    <lineage>
        <taxon>Bacteria</taxon>
        <taxon>Pseudomonadati</taxon>
        <taxon>Spirochaetota</taxon>
        <taxon>Spirochaetia</taxon>
        <taxon>Leptospirales</taxon>
        <taxon>Leptospiraceae</taxon>
        <taxon>Leptospira</taxon>
    </lineage>
</organism>
<gene>
    <name evidence="2" type="ORF">EHS11_05865</name>
</gene>